<evidence type="ECO:0000256" key="7">
    <source>
        <dbReference type="RuleBase" id="RU003870"/>
    </source>
</evidence>
<dbReference type="Pfam" id="PF00347">
    <property type="entry name" value="Ribosomal_L6"/>
    <property type="match status" value="2"/>
</dbReference>
<dbReference type="HAMAP" id="MF_01365_B">
    <property type="entry name" value="Ribosomal_uL6_B"/>
    <property type="match status" value="1"/>
</dbReference>
<dbReference type="NCBIfam" id="TIGR03654">
    <property type="entry name" value="L6_bact"/>
    <property type="match status" value="1"/>
</dbReference>
<reference evidence="9 10" key="1">
    <citation type="submission" date="2022-12" db="EMBL/GenBank/DDBJ databases">
        <title>Metagenome assembled genome from gulf of manar.</title>
        <authorList>
            <person name="Kohli P."/>
            <person name="Pk S."/>
            <person name="Venkata Ramana C."/>
            <person name="Sasikala C."/>
        </authorList>
    </citation>
    <scope>NUCLEOTIDE SEQUENCE [LARGE SCALE GENOMIC DNA]</scope>
    <source>
        <strain evidence="9">JB008</strain>
    </source>
</reference>
<dbReference type="PANTHER" id="PTHR11655">
    <property type="entry name" value="60S/50S RIBOSOMAL PROTEIN L6/L9"/>
    <property type="match status" value="1"/>
</dbReference>
<keyword evidence="2 5" id="KW-0694">RNA-binding</keyword>
<gene>
    <name evidence="5 9" type="primary">rplF</name>
    <name evidence="9" type="ORF">PQJ61_15405</name>
</gene>
<evidence type="ECO:0000313" key="9">
    <source>
        <dbReference type="EMBL" id="MDC7228150.1"/>
    </source>
</evidence>
<dbReference type="GO" id="GO:0002181">
    <property type="term" value="P:cytoplasmic translation"/>
    <property type="evidence" value="ECO:0007669"/>
    <property type="project" value="TreeGrafter"/>
</dbReference>
<proteinExistence type="inferred from homology"/>
<dbReference type="EMBL" id="JAQQAL010000041">
    <property type="protein sequence ID" value="MDC7228150.1"/>
    <property type="molecule type" value="Genomic_DNA"/>
</dbReference>
<keyword evidence="3 5" id="KW-0689">Ribosomal protein</keyword>
<sequence>MSRIGKLPIEIPQGVKVSVTDDMITVEGPKGKLEQDYKPEVEIKVEEKEVTVSVKKDTKTAHSYHGLYRSLISNMVVGVSQGYSKSLVINGVGYRAEVNKDILTLNLGYSQPIDYYIEDGITVTAEGNKVTVAGVDKQRVGQVSAEIRSLRPPEPYKGKGIRYDDENIRRKIGKSGIK</sequence>
<dbReference type="PRINTS" id="PR00059">
    <property type="entry name" value="RIBOSOMALL6"/>
</dbReference>
<comment type="similarity">
    <text evidence="5 6">Belongs to the universal ribosomal protein uL6 family.</text>
</comment>
<dbReference type="SUPFAM" id="SSF56053">
    <property type="entry name" value="Ribosomal protein L6"/>
    <property type="match status" value="2"/>
</dbReference>
<dbReference type="InterPro" id="IPR020040">
    <property type="entry name" value="Ribosomal_uL6_a/b-dom"/>
</dbReference>
<protein>
    <recommendedName>
        <fullName evidence="5">Large ribosomal subunit protein uL6</fullName>
    </recommendedName>
</protein>
<keyword evidence="4 5" id="KW-0687">Ribonucleoprotein</keyword>
<comment type="subunit">
    <text evidence="5">Part of the 50S ribosomal subunit.</text>
</comment>
<dbReference type="InterPro" id="IPR036789">
    <property type="entry name" value="Ribosomal_uL6-like_a/b-dom_sf"/>
</dbReference>
<dbReference type="PANTHER" id="PTHR11655:SF14">
    <property type="entry name" value="LARGE RIBOSOMAL SUBUNIT PROTEIN UL6M"/>
    <property type="match status" value="1"/>
</dbReference>
<dbReference type="Gene3D" id="3.90.930.12">
    <property type="entry name" value="Ribosomal protein L6, alpha-beta domain"/>
    <property type="match status" value="2"/>
</dbReference>
<evidence type="ECO:0000256" key="5">
    <source>
        <dbReference type="HAMAP-Rule" id="MF_01365"/>
    </source>
</evidence>
<comment type="function">
    <text evidence="5 7">This protein binds to the 23S rRNA, and is important in its secondary structure. It is located near the subunit interface in the base of the L7/L12 stalk, and near the tRNA binding site of the peptidyltransferase center.</text>
</comment>
<dbReference type="InterPro" id="IPR002358">
    <property type="entry name" value="Ribosomal_uL6_CS"/>
</dbReference>
<dbReference type="GO" id="GO:0022625">
    <property type="term" value="C:cytosolic large ribosomal subunit"/>
    <property type="evidence" value="ECO:0007669"/>
    <property type="project" value="UniProtKB-UniRule"/>
</dbReference>
<feature type="domain" description="Large ribosomal subunit protein uL6 alpha-beta" evidence="8">
    <location>
        <begin position="11"/>
        <end position="82"/>
    </location>
</feature>
<dbReference type="InterPro" id="IPR019906">
    <property type="entry name" value="Ribosomal_uL6_bac-type"/>
</dbReference>
<keyword evidence="1 5" id="KW-0699">rRNA-binding</keyword>
<dbReference type="PIRSF" id="PIRSF002162">
    <property type="entry name" value="Ribosomal_L6"/>
    <property type="match status" value="1"/>
</dbReference>
<organism evidence="9 10">
    <name type="scientific">Candidatus Thalassospirochaeta sargassi</name>
    <dbReference type="NCBI Taxonomy" id="3119039"/>
    <lineage>
        <taxon>Bacteria</taxon>
        <taxon>Pseudomonadati</taxon>
        <taxon>Spirochaetota</taxon>
        <taxon>Spirochaetia</taxon>
        <taxon>Spirochaetales</taxon>
        <taxon>Spirochaetaceae</taxon>
        <taxon>Candidatus Thalassospirochaeta</taxon>
    </lineage>
</organism>
<dbReference type="InterPro" id="IPR000702">
    <property type="entry name" value="Ribosomal_uL6-like"/>
</dbReference>
<dbReference type="AlphaFoldDB" id="A0AAJ1IJ25"/>
<evidence type="ECO:0000256" key="2">
    <source>
        <dbReference type="ARBA" id="ARBA00022884"/>
    </source>
</evidence>
<name>A0AAJ1IJ25_9SPIO</name>
<evidence type="ECO:0000256" key="4">
    <source>
        <dbReference type="ARBA" id="ARBA00023274"/>
    </source>
</evidence>
<evidence type="ECO:0000256" key="6">
    <source>
        <dbReference type="RuleBase" id="RU003869"/>
    </source>
</evidence>
<comment type="caution">
    <text evidence="9">The sequence shown here is derived from an EMBL/GenBank/DDBJ whole genome shotgun (WGS) entry which is preliminary data.</text>
</comment>
<dbReference type="PROSITE" id="PS00525">
    <property type="entry name" value="RIBOSOMAL_L6_1"/>
    <property type="match status" value="1"/>
</dbReference>
<evidence type="ECO:0000256" key="1">
    <source>
        <dbReference type="ARBA" id="ARBA00022730"/>
    </source>
</evidence>
<dbReference type="Proteomes" id="UP001221217">
    <property type="component" value="Unassembled WGS sequence"/>
</dbReference>
<evidence type="ECO:0000256" key="3">
    <source>
        <dbReference type="ARBA" id="ARBA00022980"/>
    </source>
</evidence>
<accession>A0AAJ1IJ25</accession>
<evidence type="ECO:0000313" key="10">
    <source>
        <dbReference type="Proteomes" id="UP001221217"/>
    </source>
</evidence>
<evidence type="ECO:0000259" key="8">
    <source>
        <dbReference type="Pfam" id="PF00347"/>
    </source>
</evidence>
<dbReference type="GO" id="GO:0019843">
    <property type="term" value="F:rRNA binding"/>
    <property type="evidence" value="ECO:0007669"/>
    <property type="project" value="UniProtKB-UniRule"/>
</dbReference>
<dbReference type="GO" id="GO:0003735">
    <property type="term" value="F:structural constituent of ribosome"/>
    <property type="evidence" value="ECO:0007669"/>
    <property type="project" value="UniProtKB-UniRule"/>
</dbReference>
<dbReference type="FunFam" id="3.90.930.12:FF:000002">
    <property type="entry name" value="50S ribosomal protein L6"/>
    <property type="match status" value="1"/>
</dbReference>
<feature type="domain" description="Large ribosomal subunit protein uL6 alpha-beta" evidence="8">
    <location>
        <begin position="91"/>
        <end position="163"/>
    </location>
</feature>